<evidence type="ECO:0000313" key="1">
    <source>
        <dbReference type="Proteomes" id="UP000887576"/>
    </source>
</evidence>
<dbReference type="Proteomes" id="UP000887576">
    <property type="component" value="Unplaced"/>
</dbReference>
<organism evidence="1 2">
    <name type="scientific">Panagrolaimus sp. JU765</name>
    <dbReference type="NCBI Taxonomy" id="591449"/>
    <lineage>
        <taxon>Eukaryota</taxon>
        <taxon>Metazoa</taxon>
        <taxon>Ecdysozoa</taxon>
        <taxon>Nematoda</taxon>
        <taxon>Chromadorea</taxon>
        <taxon>Rhabditida</taxon>
        <taxon>Tylenchina</taxon>
        <taxon>Panagrolaimomorpha</taxon>
        <taxon>Panagrolaimoidea</taxon>
        <taxon>Panagrolaimidae</taxon>
        <taxon>Panagrolaimus</taxon>
    </lineage>
</organism>
<sequence>MISFLDLSVFLVIFGVIGAVRISPNSDGSCREPYASSDRNTTFRNDTGFAFVWDLGEEWQNVENITVYFMDIYCLLPENSEVFAIFIGEFENKNVSVIENTIVGEKFPFVQHHAQFRPYGNFPGKFFEGTAKKSSCSVFSSALQLVEEKKIVSTSSLVEFIVPQLKKEHGQLMNPVDCIEDQNIPEFDAKDFKATVVLNFLNFGFNFSSDHRLYTQTDKNYHPGNEVSLPFMPLDTERQTVLKVKRFINHMAKMSHTIKIPTVKDDSQIFSENVHKNPEEVEDSEEVESTITTMETTESNMVDENSAANISESVDGSAQNKTIAILQPKKSTDMVGWIPWIANGIAVSILLIVVVRAIRDPNFWADRELHKLEEADHRDTIPLQPIKEENETEPIPSADPIPSTSDANPAVAEAVSEPKKTATMPRSSIEIPENDIHL</sequence>
<proteinExistence type="predicted"/>
<protein>
    <submittedName>
        <fullName evidence="2">Uncharacterized protein</fullName>
    </submittedName>
</protein>
<dbReference type="WBParaSite" id="JU765_v2.g3109.t1">
    <property type="protein sequence ID" value="JU765_v2.g3109.t1"/>
    <property type="gene ID" value="JU765_v2.g3109"/>
</dbReference>
<reference evidence="2" key="1">
    <citation type="submission" date="2022-11" db="UniProtKB">
        <authorList>
            <consortium name="WormBaseParasite"/>
        </authorList>
    </citation>
    <scope>IDENTIFICATION</scope>
</reference>
<accession>A0AC34R3J5</accession>
<evidence type="ECO:0000313" key="2">
    <source>
        <dbReference type="WBParaSite" id="JU765_v2.g3109.t1"/>
    </source>
</evidence>
<name>A0AC34R3J5_9BILA</name>